<proteinExistence type="predicted"/>
<sequence length="188" mass="22163">MYLRVTKGDYYLVYYNDECPFWANKAQVPADIIEKYEKKQNKPVSFSKNQKNYIEVCKNKDKTDGVFLGCYNCNIIASFKEINRNESCTQAAIFSLDSFDMMINSPDILVYDLGSRLRKLINNSEKILKVTDRLVKLRNKTIVEDRFHYLKHTEADDYCVNYCNPDEYEELTKKNTSVCEQINFWLFG</sequence>
<comment type="caution">
    <text evidence="1">The sequence shown here is derived from an EMBL/GenBank/DDBJ whole genome shotgun (WGS) entry which is preliminary data.</text>
</comment>
<dbReference type="OrthoDB" id="2527272at2759"/>
<keyword evidence="2" id="KW-1185">Reference proteome</keyword>
<reference evidence="1" key="1">
    <citation type="submission" date="2021-02" db="EMBL/GenBank/DDBJ databases">
        <authorList>
            <person name="Nowell W R."/>
        </authorList>
    </citation>
    <scope>NUCLEOTIDE SEQUENCE</scope>
    <source>
        <strain evidence="1">Ploen Becks lab</strain>
    </source>
</reference>
<name>A0A814RR25_9BILA</name>
<protein>
    <submittedName>
        <fullName evidence="1">Uncharacterized protein</fullName>
    </submittedName>
</protein>
<accession>A0A814RR25</accession>
<dbReference type="EMBL" id="CAJNOC010010176">
    <property type="protein sequence ID" value="CAF1137419.1"/>
    <property type="molecule type" value="Genomic_DNA"/>
</dbReference>
<evidence type="ECO:0000313" key="1">
    <source>
        <dbReference type="EMBL" id="CAF1137419.1"/>
    </source>
</evidence>
<dbReference type="AlphaFoldDB" id="A0A814RR25"/>
<evidence type="ECO:0000313" key="2">
    <source>
        <dbReference type="Proteomes" id="UP000663879"/>
    </source>
</evidence>
<organism evidence="1 2">
    <name type="scientific">Brachionus calyciflorus</name>
    <dbReference type="NCBI Taxonomy" id="104777"/>
    <lineage>
        <taxon>Eukaryota</taxon>
        <taxon>Metazoa</taxon>
        <taxon>Spiralia</taxon>
        <taxon>Gnathifera</taxon>
        <taxon>Rotifera</taxon>
        <taxon>Eurotatoria</taxon>
        <taxon>Monogononta</taxon>
        <taxon>Pseudotrocha</taxon>
        <taxon>Ploima</taxon>
        <taxon>Brachionidae</taxon>
        <taxon>Brachionus</taxon>
    </lineage>
</organism>
<gene>
    <name evidence="1" type="ORF">OXX778_LOCUS22750</name>
</gene>
<dbReference type="Proteomes" id="UP000663879">
    <property type="component" value="Unassembled WGS sequence"/>
</dbReference>